<dbReference type="EMBL" id="FRFE01000084">
    <property type="protein sequence ID" value="SHO53862.1"/>
    <property type="molecule type" value="Genomic_DNA"/>
</dbReference>
<dbReference type="Proteomes" id="UP000184603">
    <property type="component" value="Unassembled WGS sequence"/>
</dbReference>
<dbReference type="InterPro" id="IPR029063">
    <property type="entry name" value="SAM-dependent_MTases_sf"/>
</dbReference>
<dbReference type="InterPro" id="IPR013216">
    <property type="entry name" value="Methyltransf_11"/>
</dbReference>
<keyword evidence="2" id="KW-0808">Transferase</keyword>
<dbReference type="AlphaFoldDB" id="A0A1M7YMQ5"/>
<evidence type="ECO:0000259" key="1">
    <source>
        <dbReference type="Pfam" id="PF08241"/>
    </source>
</evidence>
<dbReference type="Pfam" id="PF08241">
    <property type="entry name" value="Methyltransf_11"/>
    <property type="match status" value="1"/>
</dbReference>
<dbReference type="Gene3D" id="3.40.50.150">
    <property type="entry name" value="Vaccinia Virus protein VP39"/>
    <property type="match status" value="1"/>
</dbReference>
<name>A0A1M7YMQ5_9BACT</name>
<keyword evidence="3" id="KW-1185">Reference proteome</keyword>
<reference evidence="2 3" key="1">
    <citation type="submission" date="2016-12" db="EMBL/GenBank/DDBJ databases">
        <authorList>
            <person name="Song W.-J."/>
            <person name="Kurnit D.M."/>
        </authorList>
    </citation>
    <scope>NUCLEOTIDE SEQUENCE [LARGE SCALE GENOMIC DNA]</scope>
    <source>
        <strain evidence="2 3">DSM 18488</strain>
    </source>
</reference>
<organism evidence="2 3">
    <name type="scientific">Desulfopila aestuarii DSM 18488</name>
    <dbReference type="NCBI Taxonomy" id="1121416"/>
    <lineage>
        <taxon>Bacteria</taxon>
        <taxon>Pseudomonadati</taxon>
        <taxon>Thermodesulfobacteriota</taxon>
        <taxon>Desulfobulbia</taxon>
        <taxon>Desulfobulbales</taxon>
        <taxon>Desulfocapsaceae</taxon>
        <taxon>Desulfopila</taxon>
    </lineage>
</organism>
<gene>
    <name evidence="2" type="ORF">SAMN02745220_05344</name>
</gene>
<dbReference type="STRING" id="1121416.SAMN02745220_05344"/>
<keyword evidence="2" id="KW-0489">Methyltransferase</keyword>
<feature type="domain" description="Methyltransferase type 11" evidence="1">
    <location>
        <begin position="1"/>
        <end position="67"/>
    </location>
</feature>
<dbReference type="GO" id="GO:0008757">
    <property type="term" value="F:S-adenosylmethionine-dependent methyltransferase activity"/>
    <property type="evidence" value="ECO:0007669"/>
    <property type="project" value="InterPro"/>
</dbReference>
<protein>
    <submittedName>
        <fullName evidence="2">Methyltransferase domain-containing protein</fullName>
    </submittedName>
</protein>
<sequence length="111" mass="12917">MLDFARKRLVKRGLKNVEYKLTDGLNFDLESSFFDRVFMVTVIGEVENKDYYLREIHRVLKSDGILSISELAGDPDKMAIDDLKDLVCQHGFEVSHIFGTHRNYTINFTKK</sequence>
<proteinExistence type="predicted"/>
<dbReference type="SUPFAM" id="SSF53335">
    <property type="entry name" value="S-adenosyl-L-methionine-dependent methyltransferases"/>
    <property type="match status" value="1"/>
</dbReference>
<dbReference type="GO" id="GO:0032259">
    <property type="term" value="P:methylation"/>
    <property type="evidence" value="ECO:0007669"/>
    <property type="project" value="UniProtKB-KW"/>
</dbReference>
<evidence type="ECO:0000313" key="2">
    <source>
        <dbReference type="EMBL" id="SHO53862.1"/>
    </source>
</evidence>
<accession>A0A1M7YMQ5</accession>
<evidence type="ECO:0000313" key="3">
    <source>
        <dbReference type="Proteomes" id="UP000184603"/>
    </source>
</evidence>